<dbReference type="Gene3D" id="3.90.79.10">
    <property type="entry name" value="Nucleoside Triphosphate Pyrophosphohydrolase"/>
    <property type="match status" value="1"/>
</dbReference>
<dbReference type="PANTHER" id="PTHR44313:SF1">
    <property type="entry name" value="DNAJ HOMOLOG SUBFAMILY C MEMBER 17"/>
    <property type="match status" value="1"/>
</dbReference>
<reference evidence="9" key="1">
    <citation type="submission" date="2023-10" db="EMBL/GenBank/DDBJ databases">
        <authorList>
            <person name="Chen Y."/>
            <person name="Shah S."/>
            <person name="Dougan E. K."/>
            <person name="Thang M."/>
            <person name="Chan C."/>
        </authorList>
    </citation>
    <scope>NUCLEOTIDE SEQUENCE [LARGE SCALE GENOMIC DNA]</scope>
</reference>
<feature type="domain" description="J" evidence="7">
    <location>
        <begin position="422"/>
        <end position="483"/>
    </location>
</feature>
<proteinExistence type="predicted"/>
<name>A0ABN9TTD6_9DINO</name>
<comment type="subcellular location">
    <subcellularLocation>
        <location evidence="2">Cytoplasm</location>
    </subcellularLocation>
    <subcellularLocation>
        <location evidence="1">Nucleus</location>
    </subcellularLocation>
</comment>
<accession>A0ABN9TTD6</accession>
<dbReference type="Proteomes" id="UP001189429">
    <property type="component" value="Unassembled WGS sequence"/>
</dbReference>
<evidence type="ECO:0000313" key="9">
    <source>
        <dbReference type="EMBL" id="CAK0849482.1"/>
    </source>
</evidence>
<evidence type="ECO:0000256" key="2">
    <source>
        <dbReference type="ARBA" id="ARBA00004496"/>
    </source>
</evidence>
<evidence type="ECO:0000259" key="8">
    <source>
        <dbReference type="PROSITE" id="PS51462"/>
    </source>
</evidence>
<gene>
    <name evidence="9" type="ORF">PCOR1329_LOCUS42160</name>
</gene>
<dbReference type="InterPro" id="IPR052094">
    <property type="entry name" value="Pre-mRNA-splicing_ERAD"/>
</dbReference>
<dbReference type="Gene3D" id="3.40.50.300">
    <property type="entry name" value="P-loop containing nucleotide triphosphate hydrolases"/>
    <property type="match status" value="1"/>
</dbReference>
<dbReference type="SMART" id="SM00271">
    <property type="entry name" value="DnaJ"/>
    <property type="match status" value="1"/>
</dbReference>
<dbReference type="InterPro" id="IPR027417">
    <property type="entry name" value="P-loop_NTPase"/>
</dbReference>
<dbReference type="SUPFAM" id="SSF55811">
    <property type="entry name" value="Nudix"/>
    <property type="match status" value="1"/>
</dbReference>
<sequence>MLCAIVNEMVPSERAPRGRPPKGHVWKDGNFVHAESLRVFAREDHEAALKDIWRQGRKDKYAANVNGRCLDCGAAAQPATEAADLAGQRAAPSAIASTPSSIAEMQAMPAEASLAGAFPRNAEVQPHASTIARNDQAGATIVGRETRFLDVAAAGVVLRAADGTILVGWDPIKQKWSLPGGKREHGESVRACATRELYEETQLRAHDLQIDWSNPEYILPAKYVYFQGHLGSNQPSATTTFAEYRHMHLQEPPSNCAFCLEKAVSGLRAKHRPRPAGLLEGLEEPRGRVRDPAEAPLQRSARATTEQDGAADVTVKQPPAKRRKAGTGSSTEAGADPAPREPPATEGTYHVRVPAATSNTGAAPSEAAREGAGAIVEQWSGRKRIRSGASRAAPAAESGGGPTATSNRGDAEAPLAALKDMNFYDTLGVQPSATNAEIRRAFRGIALKHHPDKGGDPQIYLYLSKVRDILLNKAKREQCDFHGRTPFADAFSATPPGGAAERGVDALPGQRVMFAPVSYMLEKMAGDEAWATQRWGHDGSGYRFDVLAAVMLKRVEASGPPARADVRATRDVSRLGRGAIALGIQESRLVSGRPSEGGGPASLQQEIDAKVPRTLAGMSAAQMKSTFRAVVLFGCVEFDLVSSWMFCAKELAATLGVVTPLLQRVAVDGLTPEGQPLHAAVRKRLAEAACVTEKALKGALQRLIGGGHWPTKMHLQEKGGRFTDDLAQLDDELEEVCARNFQNATSQQRAALADKPRPDRSSLAHALMELERVKVDQMERVSERHGARLVGLLGDATIHPSGSLEALRRAQRDLADAGITASLKPLAGDNPEDLVKFLHSKGVEVGRPAPPRAMPVHGLQWAEAWLKANSHAYSGNPGDAPHGSYATIAAGRWDVRKLHDEAWATLNESTNVWEVSRNALGLAGEKTTKYLREELQGFEFEAALGDDGKFKPRPRPKPYPSNVLEDDQFLKHVASQIKEKTWPPMQTHPKESVATAFANGLSVDWEQSDPFNAYVATRKEWNLLRHSKARIEQFPDYMTKKRGCSAEAARAIAQKWVAFTDVLIGEKTAAMEQRRDVVFEQFRAGLEDLLDDYPCVKHIFWEPFLNVRDMFCALQIRADAFSGKHQKAKRITGFCEFGCASANKGGRRDMGEQTFGTHVPPEQMGFVFKITSAEMCAKSQRGPWEAAANAEGSRLGYSDEWTRSTRMNNATFKAFHAGNSIDFDRKHKGKRQIDVPPPVIYLANEGFRFQDPVVDGEDRRLQILTCKRRIVPADQYDPEDPSHILKDPRIKAESKQWMHEYVWALLCVARGCDIAQDDLPFPAPTYSKESIAELIEAAGPATTVNNQGVAEDFLNSCLVRCPPSGEPTARREVLRALCAFAAKPPYFSRSTKDALQRALEFLVENGGDVTVQFPTRRTVYPYLARTGDEKASKKSRMLRLRPGWDCNEAVACGMTSAPLE</sequence>
<dbReference type="Pfam" id="PF00226">
    <property type="entry name" value="DnaJ"/>
    <property type="match status" value="1"/>
</dbReference>
<dbReference type="PROSITE" id="PS51462">
    <property type="entry name" value="NUDIX"/>
    <property type="match status" value="1"/>
</dbReference>
<feature type="region of interest" description="Disordered" evidence="6">
    <location>
        <begin position="275"/>
        <end position="346"/>
    </location>
</feature>
<evidence type="ECO:0000256" key="1">
    <source>
        <dbReference type="ARBA" id="ARBA00004123"/>
    </source>
</evidence>
<dbReference type="InterPro" id="IPR000086">
    <property type="entry name" value="NUDIX_hydrolase_dom"/>
</dbReference>
<dbReference type="SUPFAM" id="SSF46565">
    <property type="entry name" value="Chaperone J-domain"/>
    <property type="match status" value="1"/>
</dbReference>
<feature type="region of interest" description="Disordered" evidence="6">
    <location>
        <begin position="359"/>
        <end position="409"/>
    </location>
</feature>
<evidence type="ECO:0000256" key="5">
    <source>
        <dbReference type="ARBA" id="ARBA00023242"/>
    </source>
</evidence>
<comment type="caution">
    <text evidence="9">The sequence shown here is derived from an EMBL/GenBank/DDBJ whole genome shotgun (WGS) entry which is preliminary data.</text>
</comment>
<dbReference type="InterPro" id="IPR015797">
    <property type="entry name" value="NUDIX_hydrolase-like_dom_sf"/>
</dbReference>
<keyword evidence="5" id="KW-0539">Nucleus</keyword>
<dbReference type="PRINTS" id="PR00625">
    <property type="entry name" value="JDOMAIN"/>
</dbReference>
<evidence type="ECO:0000313" key="10">
    <source>
        <dbReference type="Proteomes" id="UP001189429"/>
    </source>
</evidence>
<dbReference type="InterPro" id="IPR001623">
    <property type="entry name" value="DnaJ_domain"/>
</dbReference>
<evidence type="ECO:0000256" key="3">
    <source>
        <dbReference type="ARBA" id="ARBA00022490"/>
    </source>
</evidence>
<keyword evidence="4" id="KW-0143">Chaperone</keyword>
<dbReference type="InterPro" id="IPR036869">
    <property type="entry name" value="J_dom_sf"/>
</dbReference>
<keyword evidence="3" id="KW-0963">Cytoplasm</keyword>
<feature type="domain" description="Nudix hydrolase" evidence="8">
    <location>
        <begin position="123"/>
        <end position="269"/>
    </location>
</feature>
<protein>
    <submittedName>
        <fullName evidence="9">Uncharacterized protein</fullName>
    </submittedName>
</protein>
<dbReference type="EMBL" id="CAUYUJ010015063">
    <property type="protein sequence ID" value="CAK0849482.1"/>
    <property type="molecule type" value="Genomic_DNA"/>
</dbReference>
<evidence type="ECO:0000256" key="4">
    <source>
        <dbReference type="ARBA" id="ARBA00023186"/>
    </source>
</evidence>
<keyword evidence="10" id="KW-1185">Reference proteome</keyword>
<dbReference type="CDD" id="cd06257">
    <property type="entry name" value="DnaJ"/>
    <property type="match status" value="1"/>
</dbReference>
<dbReference type="Pfam" id="PF00293">
    <property type="entry name" value="NUDIX"/>
    <property type="match status" value="1"/>
</dbReference>
<dbReference type="PROSITE" id="PS50076">
    <property type="entry name" value="DNAJ_2"/>
    <property type="match status" value="1"/>
</dbReference>
<evidence type="ECO:0000259" key="7">
    <source>
        <dbReference type="PROSITE" id="PS50076"/>
    </source>
</evidence>
<dbReference type="Gene3D" id="1.10.287.110">
    <property type="entry name" value="DnaJ domain"/>
    <property type="match status" value="1"/>
</dbReference>
<organism evidence="9 10">
    <name type="scientific">Prorocentrum cordatum</name>
    <dbReference type="NCBI Taxonomy" id="2364126"/>
    <lineage>
        <taxon>Eukaryota</taxon>
        <taxon>Sar</taxon>
        <taxon>Alveolata</taxon>
        <taxon>Dinophyceae</taxon>
        <taxon>Prorocentrales</taxon>
        <taxon>Prorocentraceae</taxon>
        <taxon>Prorocentrum</taxon>
    </lineage>
</organism>
<dbReference type="PANTHER" id="PTHR44313">
    <property type="entry name" value="DNAJ HOMOLOG SUBFAMILY C MEMBER 17"/>
    <property type="match status" value="1"/>
</dbReference>
<feature type="compositionally biased region" description="Basic and acidic residues" evidence="6">
    <location>
        <begin position="283"/>
        <end position="293"/>
    </location>
</feature>
<evidence type="ECO:0000256" key="6">
    <source>
        <dbReference type="SAM" id="MobiDB-lite"/>
    </source>
</evidence>